<gene>
    <name evidence="1" type="ORF">EPI10_022116</name>
</gene>
<dbReference type="EMBL" id="SMMG02000003">
    <property type="protein sequence ID" value="KAA3481778.1"/>
    <property type="molecule type" value="Genomic_DNA"/>
</dbReference>
<dbReference type="Proteomes" id="UP000325315">
    <property type="component" value="Unassembled WGS sequence"/>
</dbReference>
<dbReference type="PANTHER" id="PTHR11439">
    <property type="entry name" value="GAG-POL-RELATED RETROTRANSPOSON"/>
    <property type="match status" value="1"/>
</dbReference>
<evidence type="ECO:0000313" key="2">
    <source>
        <dbReference type="Proteomes" id="UP000325315"/>
    </source>
</evidence>
<reference evidence="2" key="1">
    <citation type="journal article" date="2019" name="Plant Biotechnol. J.">
        <title>Genome sequencing of the Australian wild diploid species Gossypium australe highlights disease resistance and delayed gland morphogenesis.</title>
        <authorList>
            <person name="Cai Y."/>
            <person name="Cai X."/>
            <person name="Wang Q."/>
            <person name="Wang P."/>
            <person name="Zhang Y."/>
            <person name="Cai C."/>
            <person name="Xu Y."/>
            <person name="Wang K."/>
            <person name="Zhou Z."/>
            <person name="Wang C."/>
            <person name="Geng S."/>
            <person name="Li B."/>
            <person name="Dong Q."/>
            <person name="Hou Y."/>
            <person name="Wang H."/>
            <person name="Ai P."/>
            <person name="Liu Z."/>
            <person name="Yi F."/>
            <person name="Sun M."/>
            <person name="An G."/>
            <person name="Cheng J."/>
            <person name="Zhang Y."/>
            <person name="Shi Q."/>
            <person name="Xie Y."/>
            <person name="Shi X."/>
            <person name="Chang Y."/>
            <person name="Huang F."/>
            <person name="Chen Y."/>
            <person name="Hong S."/>
            <person name="Mi L."/>
            <person name="Sun Q."/>
            <person name="Zhang L."/>
            <person name="Zhou B."/>
            <person name="Peng R."/>
            <person name="Zhang X."/>
            <person name="Liu F."/>
        </authorList>
    </citation>
    <scope>NUCLEOTIDE SEQUENCE [LARGE SCALE GENOMIC DNA]</scope>
    <source>
        <strain evidence="2">cv. PA1801</strain>
    </source>
</reference>
<accession>A0A5B6WKJ3</accession>
<protein>
    <submittedName>
        <fullName evidence="1">Integrase, catalytic core</fullName>
    </submittedName>
</protein>
<sequence length="123" mass="14233">MQVRLKKFRMENCKETTTLMCQKEKLSKNDEAKRVYEPLYRKMVGSLMYLTITRPNILHAGSPDDMKSTSGYCFKLGSGLQLLQIKSYSLGKDVQTEVSVELKYYKTDLQLADMFTKALPKKF</sequence>
<proteinExistence type="predicted"/>
<dbReference type="OrthoDB" id="1736297at2759"/>
<comment type="caution">
    <text evidence="1">The sequence shown here is derived from an EMBL/GenBank/DDBJ whole genome shotgun (WGS) entry which is preliminary data.</text>
</comment>
<dbReference type="PANTHER" id="PTHR11439:SF483">
    <property type="entry name" value="PEPTIDE SYNTHASE GLIP-LIKE, PUTATIVE (AFU_ORTHOLOGUE AFUA_3G12920)-RELATED"/>
    <property type="match status" value="1"/>
</dbReference>
<name>A0A5B6WKJ3_9ROSI</name>
<organism evidence="1 2">
    <name type="scientific">Gossypium australe</name>
    <dbReference type="NCBI Taxonomy" id="47621"/>
    <lineage>
        <taxon>Eukaryota</taxon>
        <taxon>Viridiplantae</taxon>
        <taxon>Streptophyta</taxon>
        <taxon>Embryophyta</taxon>
        <taxon>Tracheophyta</taxon>
        <taxon>Spermatophyta</taxon>
        <taxon>Magnoliopsida</taxon>
        <taxon>eudicotyledons</taxon>
        <taxon>Gunneridae</taxon>
        <taxon>Pentapetalae</taxon>
        <taxon>rosids</taxon>
        <taxon>malvids</taxon>
        <taxon>Malvales</taxon>
        <taxon>Malvaceae</taxon>
        <taxon>Malvoideae</taxon>
        <taxon>Gossypium</taxon>
    </lineage>
</organism>
<evidence type="ECO:0000313" key="1">
    <source>
        <dbReference type="EMBL" id="KAA3481778.1"/>
    </source>
</evidence>
<keyword evidence="2" id="KW-1185">Reference proteome</keyword>
<dbReference type="AlphaFoldDB" id="A0A5B6WKJ3"/>